<evidence type="ECO:0000313" key="22">
    <source>
        <dbReference type="EMBL" id="CEP14075.1"/>
    </source>
</evidence>
<evidence type="ECO:0000256" key="3">
    <source>
        <dbReference type="ARBA" id="ARBA00004286"/>
    </source>
</evidence>
<evidence type="ECO:0000256" key="13">
    <source>
        <dbReference type="ARBA" id="ARBA00023054"/>
    </source>
</evidence>
<keyword evidence="23" id="KW-1185">Reference proteome</keyword>
<keyword evidence="11" id="KW-0067">ATP-binding</keyword>
<dbReference type="PROSITE" id="PS51131">
    <property type="entry name" value="ZN_HOOK"/>
    <property type="match status" value="1"/>
</dbReference>
<dbReference type="GO" id="GO:0046872">
    <property type="term" value="F:metal ion binding"/>
    <property type="evidence" value="ECO:0007669"/>
    <property type="project" value="UniProtKB-UniRule"/>
</dbReference>
<evidence type="ECO:0000256" key="20">
    <source>
        <dbReference type="SAM" id="MobiDB-lite"/>
    </source>
</evidence>
<feature type="compositionally biased region" description="Basic and acidic residues" evidence="20">
    <location>
        <begin position="458"/>
        <end position="497"/>
    </location>
</feature>
<comment type="similarity">
    <text evidence="4">Belongs to the SMC family. RAD50 subfamily.</text>
</comment>
<organism evidence="22 23">
    <name type="scientific">Parasitella parasitica</name>
    <dbReference type="NCBI Taxonomy" id="35722"/>
    <lineage>
        <taxon>Eukaryota</taxon>
        <taxon>Fungi</taxon>
        <taxon>Fungi incertae sedis</taxon>
        <taxon>Mucoromycota</taxon>
        <taxon>Mucoromycotina</taxon>
        <taxon>Mucoromycetes</taxon>
        <taxon>Mucorales</taxon>
        <taxon>Mucorineae</taxon>
        <taxon>Mucoraceae</taxon>
        <taxon>Parasitella</taxon>
    </lineage>
</organism>
<evidence type="ECO:0000256" key="17">
    <source>
        <dbReference type="ARBA" id="ARBA00049360"/>
    </source>
</evidence>
<dbReference type="Pfam" id="PF04423">
    <property type="entry name" value="Rad50_zn_hook"/>
    <property type="match status" value="1"/>
</dbReference>
<evidence type="ECO:0000256" key="1">
    <source>
        <dbReference type="ARBA" id="ARBA00001947"/>
    </source>
</evidence>
<feature type="binding site" evidence="18">
    <location>
        <position position="637"/>
    </location>
    <ligand>
        <name>Zn(2+)</name>
        <dbReference type="ChEBI" id="CHEBI:29105"/>
    </ligand>
</feature>
<sequence>MELTIIESLRYACTGDLPPNSKGGAFVNDPKIAGINEVKAQIKLKFYNINGQKMVCSRSLAVTQKKATITQKSIDNALLRYDSVTGEAFSITSRCADMDSELPLHLGVPKAILDNVIFCHQEDSNWPLSESSVLKKKFDDIFSSKRFAVALDNIKEIRKEAASEIKVGNVQLDALQNDTKKAKRIRSNLTELNQQMAAKNETLQTIELKLADIKAEIDRLNASLDENQEAHDRIRQLMNQRDFFTSTMKSIEAHIEPRPESTEQLQHLLQEHRIKEGRNQQEKSTVTLARSDLESKLKRIQQQLSLKQTAMGRLEAARDEHLRQLQKRSELIKKMNEERDMNLPVDDGDASAEVVKELLQDTAANNEKLKNDAMDNQNALSDKLQMLRSQKMSIEENKKHMKKRIEQYDIQIEAVTRKIKGYQVSDMQIDSIKAKIEEYKKKLAEIDAEAGSSSQSVLEEKERELRSVDDKISDLNDESARLSKQSDSRAKLSLKRSEKEVKETTLNKIYNDHIDDIEALLGHRPNIERLEKELDAYKTKKEKELASSIETRNKATRELSAIEAKFNMVKQNYTKQKAEADKYKSLIEKVCGDKNLPQELAATEKKQDQWTTKIAQMEGAHIVYQKFRKTEGESGCCPLCTRDFASDDEIKSFQNQLKQMQDFIPDRLNKMKEQLKEIEVKRTRLLSAQGTWIKLESLNKDLASIKETMNAFGAEKETCADKARVATAELAEVDNCKIKADNLLLIARNVSNLNREVESLNQDVIDIERELEGSGSTRTSDDVMKELEELSEKSRTVRREMKRIHANVDIQNRKRQSTERALSESTQKLLGLEHQRDFKVGLEIQLTDLREQKMTSQSEYNKPESDGEPLTEKIQRASKAYEDAVKTWRGIEEKASMEEHKMSVFAERLSDYNTSIRKTAAAASPEKVDALKREMTELNNSAADIKRQVANIDEKLAIIEKDEAERRGIERDLQDQIKYRDMQDQLAKCEHELASANQRQNQVDVVSLQADLQRAQNEQSDLVDKRGSIRGEIVQMRDQSRRYDQELRTDYANVEGRYGKLYIDVKTKELASEDLEKYSKVLQTAIMKYHSLKMQDLNKLIKELWVDTYRGGDIDYIEIRADNEGTTTARSFNYRVVMIQNGSELNMRGRCSAGQKVLAAIIIRLALAETFCVNCGIFTLDEPTTNLDRANIESLAENLGRIIKNRSQQSNFQFIIITHDEEFVEYLSRDNIFGQYYRISKDRNQHSRIQLQGQAQGFDENPDEDDQVIQESNNAEHGYLD</sequence>
<protein>
    <recommendedName>
        <fullName evidence="21">Zinc-hook domain-containing protein</fullName>
    </recommendedName>
</protein>
<name>A0A0B7NFE6_9FUNG</name>
<evidence type="ECO:0000256" key="4">
    <source>
        <dbReference type="ARBA" id="ARBA00009439"/>
    </source>
</evidence>
<dbReference type="EMBL" id="LN730907">
    <property type="protein sequence ID" value="CEP14075.1"/>
    <property type="molecule type" value="Genomic_DNA"/>
</dbReference>
<dbReference type="SUPFAM" id="SSF52540">
    <property type="entry name" value="P-loop containing nucleoside triphosphate hydrolases"/>
    <property type="match status" value="1"/>
</dbReference>
<dbReference type="GO" id="GO:0016887">
    <property type="term" value="F:ATP hydrolysis activity"/>
    <property type="evidence" value="ECO:0007669"/>
    <property type="project" value="InterPro"/>
</dbReference>
<evidence type="ECO:0000259" key="21">
    <source>
        <dbReference type="PROSITE" id="PS51131"/>
    </source>
</evidence>
<dbReference type="GO" id="GO:0000794">
    <property type="term" value="C:condensed nuclear chromosome"/>
    <property type="evidence" value="ECO:0007669"/>
    <property type="project" value="TreeGrafter"/>
</dbReference>
<keyword evidence="8" id="KW-0227">DNA damage</keyword>
<feature type="compositionally biased region" description="Basic and acidic residues" evidence="20">
    <location>
        <begin position="861"/>
        <end position="872"/>
    </location>
</feature>
<evidence type="ECO:0000256" key="2">
    <source>
        <dbReference type="ARBA" id="ARBA00004123"/>
    </source>
</evidence>
<keyword evidence="15" id="KW-0539">Nucleus</keyword>
<dbReference type="GO" id="GO:0043047">
    <property type="term" value="F:single-stranded telomeric DNA binding"/>
    <property type="evidence" value="ECO:0007669"/>
    <property type="project" value="TreeGrafter"/>
</dbReference>
<dbReference type="FunFam" id="3.40.50.300:FF:000947">
    <property type="entry name" value="DNA repair protein RAD50"/>
    <property type="match status" value="1"/>
</dbReference>
<dbReference type="GO" id="GO:0007004">
    <property type="term" value="P:telomere maintenance via telomerase"/>
    <property type="evidence" value="ECO:0007669"/>
    <property type="project" value="TreeGrafter"/>
</dbReference>
<evidence type="ECO:0000313" key="23">
    <source>
        <dbReference type="Proteomes" id="UP000054107"/>
    </source>
</evidence>
<evidence type="ECO:0000256" key="10">
    <source>
        <dbReference type="ARBA" id="ARBA00022833"/>
    </source>
</evidence>
<evidence type="ECO:0000256" key="9">
    <source>
        <dbReference type="ARBA" id="ARBA00022801"/>
    </source>
</evidence>
<keyword evidence="14" id="KW-0234">DNA repair</keyword>
<evidence type="ECO:0000256" key="7">
    <source>
        <dbReference type="ARBA" id="ARBA00022741"/>
    </source>
</evidence>
<evidence type="ECO:0000256" key="16">
    <source>
        <dbReference type="ARBA" id="ARBA00023254"/>
    </source>
</evidence>
<gene>
    <name evidence="22" type="primary">PARPA_08231.1 scaffold 32264</name>
</gene>
<evidence type="ECO:0000256" key="8">
    <source>
        <dbReference type="ARBA" id="ARBA00022763"/>
    </source>
</evidence>
<evidence type="ECO:0000256" key="14">
    <source>
        <dbReference type="ARBA" id="ARBA00023204"/>
    </source>
</evidence>
<dbReference type="SUPFAM" id="SSF75712">
    <property type="entry name" value="Rad50 coiled-coil Zn hook"/>
    <property type="match status" value="1"/>
</dbReference>
<dbReference type="OrthoDB" id="18797at2759"/>
<dbReference type="GO" id="GO:0000722">
    <property type="term" value="P:telomere maintenance via recombination"/>
    <property type="evidence" value="ECO:0007669"/>
    <property type="project" value="TreeGrafter"/>
</dbReference>
<dbReference type="InterPro" id="IPR013134">
    <property type="entry name" value="Zn_hook_RAD50"/>
</dbReference>
<evidence type="ECO:0000256" key="12">
    <source>
        <dbReference type="ARBA" id="ARBA00022842"/>
    </source>
</evidence>
<feature type="binding site" evidence="18">
    <location>
        <position position="640"/>
    </location>
    <ligand>
        <name>Zn(2+)</name>
        <dbReference type="ChEBI" id="CHEBI:29105"/>
    </ligand>
</feature>
<feature type="domain" description="Zinc-hook" evidence="21">
    <location>
        <begin position="593"/>
        <end position="690"/>
    </location>
</feature>
<dbReference type="STRING" id="35722.A0A0B7NFE6"/>
<comment type="cofactor">
    <cofactor evidence="1">
        <name>Zn(2+)</name>
        <dbReference type="ChEBI" id="CHEBI:29105"/>
    </cofactor>
</comment>
<feature type="coiled-coil region" evidence="19">
    <location>
        <begin position="527"/>
        <end position="572"/>
    </location>
</feature>
<feature type="region of interest" description="Disordered" evidence="20">
    <location>
        <begin position="1256"/>
        <end position="1281"/>
    </location>
</feature>
<dbReference type="Proteomes" id="UP000054107">
    <property type="component" value="Unassembled WGS sequence"/>
</dbReference>
<comment type="catalytic activity">
    <reaction evidence="17">
        <text>ATP + H2O = ADP + phosphate + H(+)</text>
        <dbReference type="Rhea" id="RHEA:13065"/>
        <dbReference type="ChEBI" id="CHEBI:15377"/>
        <dbReference type="ChEBI" id="CHEBI:15378"/>
        <dbReference type="ChEBI" id="CHEBI:30616"/>
        <dbReference type="ChEBI" id="CHEBI:43474"/>
        <dbReference type="ChEBI" id="CHEBI:456216"/>
    </reaction>
</comment>
<keyword evidence="16" id="KW-0469">Meiosis</keyword>
<dbReference type="InterPro" id="IPR038729">
    <property type="entry name" value="Rad50/SbcC_AAA"/>
</dbReference>
<evidence type="ECO:0000256" key="19">
    <source>
        <dbReference type="SAM" id="Coils"/>
    </source>
</evidence>
<evidence type="ECO:0000256" key="6">
    <source>
        <dbReference type="ARBA" id="ARBA00022723"/>
    </source>
</evidence>
<keyword evidence="13 19" id="KW-0175">Coiled coil</keyword>
<evidence type="ECO:0000256" key="5">
    <source>
        <dbReference type="ARBA" id="ARBA00022454"/>
    </source>
</evidence>
<feature type="coiled-coil region" evidence="19">
    <location>
        <begin position="928"/>
        <end position="1025"/>
    </location>
</feature>
<dbReference type="InterPro" id="IPR004584">
    <property type="entry name" value="Rad50_eukaryotes"/>
</dbReference>
<keyword evidence="7" id="KW-0547">Nucleotide-binding</keyword>
<keyword evidence="9" id="KW-0378">Hydrolase</keyword>
<dbReference type="GO" id="GO:0006302">
    <property type="term" value="P:double-strand break repair"/>
    <property type="evidence" value="ECO:0007669"/>
    <property type="project" value="InterPro"/>
</dbReference>
<dbReference type="GO" id="GO:0030870">
    <property type="term" value="C:Mre11 complex"/>
    <property type="evidence" value="ECO:0007669"/>
    <property type="project" value="InterPro"/>
</dbReference>
<dbReference type="GO" id="GO:0005524">
    <property type="term" value="F:ATP binding"/>
    <property type="evidence" value="ECO:0007669"/>
    <property type="project" value="UniProtKB-KW"/>
</dbReference>
<reference evidence="22 23" key="1">
    <citation type="submission" date="2014-09" db="EMBL/GenBank/DDBJ databases">
        <authorList>
            <person name="Ellenberger Sabrina"/>
        </authorList>
    </citation>
    <scope>NUCLEOTIDE SEQUENCE [LARGE SCALE GENOMIC DNA]</scope>
    <source>
        <strain evidence="22 23">CBS 412.66</strain>
    </source>
</reference>
<dbReference type="InterPro" id="IPR027417">
    <property type="entry name" value="P-loop_NTPase"/>
</dbReference>
<dbReference type="GO" id="GO:0003691">
    <property type="term" value="F:double-stranded telomeric DNA binding"/>
    <property type="evidence" value="ECO:0007669"/>
    <property type="project" value="TreeGrafter"/>
</dbReference>
<feature type="region of interest" description="Disordered" evidence="20">
    <location>
        <begin position="450"/>
        <end position="497"/>
    </location>
</feature>
<dbReference type="NCBIfam" id="TIGR00606">
    <property type="entry name" value="rad50"/>
    <property type="match status" value="1"/>
</dbReference>
<keyword evidence="6 18" id="KW-0479">Metal-binding</keyword>
<feature type="coiled-coil region" evidence="19">
    <location>
        <begin position="743"/>
        <end position="807"/>
    </location>
</feature>
<dbReference type="GO" id="GO:0051880">
    <property type="term" value="F:G-quadruplex DNA binding"/>
    <property type="evidence" value="ECO:0007669"/>
    <property type="project" value="TreeGrafter"/>
</dbReference>
<feature type="region of interest" description="Disordered" evidence="20">
    <location>
        <begin position="852"/>
        <end position="872"/>
    </location>
</feature>
<dbReference type="Pfam" id="PF13476">
    <property type="entry name" value="AAA_23"/>
    <property type="match status" value="1"/>
</dbReference>
<proteinExistence type="inferred from homology"/>
<comment type="subcellular location">
    <subcellularLocation>
        <location evidence="3">Chromosome</location>
    </subcellularLocation>
    <subcellularLocation>
        <location evidence="2">Nucleus</location>
    </subcellularLocation>
</comment>
<evidence type="ECO:0000256" key="11">
    <source>
        <dbReference type="ARBA" id="ARBA00022840"/>
    </source>
</evidence>
<keyword evidence="12" id="KW-0460">Magnesium</keyword>
<dbReference type="GO" id="GO:0070192">
    <property type="term" value="P:chromosome organization involved in meiotic cell cycle"/>
    <property type="evidence" value="ECO:0007669"/>
    <property type="project" value="TreeGrafter"/>
</dbReference>
<keyword evidence="10 18" id="KW-0862">Zinc</keyword>
<dbReference type="Gene3D" id="3.40.50.300">
    <property type="entry name" value="P-loop containing nucleotide triphosphate hydrolases"/>
    <property type="match status" value="2"/>
</dbReference>
<dbReference type="PANTHER" id="PTHR18867">
    <property type="entry name" value="RAD50"/>
    <property type="match status" value="1"/>
</dbReference>
<feature type="coiled-coil region" evidence="19">
    <location>
        <begin position="172"/>
        <end position="240"/>
    </location>
</feature>
<accession>A0A0B7NFE6</accession>
<feature type="coiled-coil region" evidence="19">
    <location>
        <begin position="668"/>
        <end position="715"/>
    </location>
</feature>
<keyword evidence="5" id="KW-0158">Chromosome</keyword>
<dbReference type="PANTHER" id="PTHR18867:SF12">
    <property type="entry name" value="DNA REPAIR PROTEIN RAD50"/>
    <property type="match status" value="1"/>
</dbReference>
<evidence type="ECO:0000256" key="15">
    <source>
        <dbReference type="ARBA" id="ARBA00023242"/>
    </source>
</evidence>
<evidence type="ECO:0000256" key="18">
    <source>
        <dbReference type="PROSITE-ProRule" id="PRU00471"/>
    </source>
</evidence>